<dbReference type="EMBL" id="CP112998">
    <property type="protein sequence ID" value="WAC10601.1"/>
    <property type="molecule type" value="Genomic_DNA"/>
</dbReference>
<dbReference type="Gene3D" id="1.10.10.60">
    <property type="entry name" value="Homeodomain-like"/>
    <property type="match status" value="1"/>
</dbReference>
<dbReference type="InterPro" id="IPR018060">
    <property type="entry name" value="HTH_AraC"/>
</dbReference>
<accession>A0A9E8N9Q7</accession>
<dbReference type="Proteomes" id="UP001164653">
    <property type="component" value="Chromosome"/>
</dbReference>
<keyword evidence="4" id="KW-1185">Reference proteome</keyword>
<feature type="domain" description="HTH araC/xylS-type" evidence="2">
    <location>
        <begin position="181"/>
        <end position="240"/>
    </location>
</feature>
<protein>
    <submittedName>
        <fullName evidence="3">AraC family transcriptional regulator</fullName>
    </submittedName>
</protein>
<reference evidence="3" key="1">
    <citation type="submission" date="2022-11" db="EMBL/GenBank/DDBJ databases">
        <title>Dyadobacter pollutisoli sp. nov., isolated from plastic dumped soil.</title>
        <authorList>
            <person name="Kim J.M."/>
            <person name="Kim K.R."/>
            <person name="Lee J.K."/>
            <person name="Hao L."/>
            <person name="Jeon C.O."/>
        </authorList>
    </citation>
    <scope>NUCLEOTIDE SEQUENCE</scope>
    <source>
        <strain evidence="3">U1</strain>
    </source>
</reference>
<dbReference type="KEGG" id="dpf:ON006_23000"/>
<evidence type="ECO:0000313" key="4">
    <source>
        <dbReference type="Proteomes" id="UP001164653"/>
    </source>
</evidence>
<proteinExistence type="predicted"/>
<name>A0A9E8N9Q7_9BACT</name>
<dbReference type="RefSeq" id="WP_244822374.1">
    <property type="nucleotide sequence ID" value="NZ_CP112998.1"/>
</dbReference>
<dbReference type="PANTHER" id="PTHR43280:SF2">
    <property type="entry name" value="HTH-TYPE TRANSCRIPTIONAL REGULATOR EXSA"/>
    <property type="match status" value="1"/>
</dbReference>
<dbReference type="GO" id="GO:0043565">
    <property type="term" value="F:sequence-specific DNA binding"/>
    <property type="evidence" value="ECO:0007669"/>
    <property type="project" value="InterPro"/>
</dbReference>
<keyword evidence="1" id="KW-0238">DNA-binding</keyword>
<dbReference type="GO" id="GO:0003700">
    <property type="term" value="F:DNA-binding transcription factor activity"/>
    <property type="evidence" value="ECO:0007669"/>
    <property type="project" value="InterPro"/>
</dbReference>
<dbReference type="AlphaFoldDB" id="A0A9E8N9Q7"/>
<evidence type="ECO:0000256" key="1">
    <source>
        <dbReference type="ARBA" id="ARBA00023125"/>
    </source>
</evidence>
<evidence type="ECO:0000313" key="3">
    <source>
        <dbReference type="EMBL" id="WAC10601.1"/>
    </source>
</evidence>
<dbReference type="PANTHER" id="PTHR43280">
    <property type="entry name" value="ARAC-FAMILY TRANSCRIPTIONAL REGULATOR"/>
    <property type="match status" value="1"/>
</dbReference>
<dbReference type="PROSITE" id="PS01124">
    <property type="entry name" value="HTH_ARAC_FAMILY_2"/>
    <property type="match status" value="1"/>
</dbReference>
<gene>
    <name evidence="3" type="ORF">ON006_23000</name>
</gene>
<sequence>MLEFDIQDKLILVSCESHEMGYLSRYSNRFRLVFIVEGTGTAFLEEESYRYEKDSFFLIAPRQDLECISPQRTRVLVIIFGLFRSINHKAEEPVTSFLNLYQHVQQIFLAKNISQGMRISDQTDRESVARLVPLLRNELLHPQGYSKEIAINVVFILVNILTRNIDNASGGPVSEYDSETNRVLNYIKDQVQQNNRLTIRDIAKGLNMSEYNLNKIVIKGTGTTLKSIIARYQVELFAEP</sequence>
<evidence type="ECO:0000259" key="2">
    <source>
        <dbReference type="PROSITE" id="PS01124"/>
    </source>
</evidence>
<organism evidence="3 4">
    <name type="scientific">Dyadobacter pollutisoli</name>
    <dbReference type="NCBI Taxonomy" id="2910158"/>
    <lineage>
        <taxon>Bacteria</taxon>
        <taxon>Pseudomonadati</taxon>
        <taxon>Bacteroidota</taxon>
        <taxon>Cytophagia</taxon>
        <taxon>Cytophagales</taxon>
        <taxon>Spirosomataceae</taxon>
        <taxon>Dyadobacter</taxon>
    </lineage>
</organism>